<keyword evidence="2" id="KW-0808">Transferase</keyword>
<protein>
    <submittedName>
        <fullName evidence="2">Ribosomal protein S12 methylthiotransferase accessory factor</fullName>
    </submittedName>
</protein>
<feature type="domain" description="YcaO" evidence="1">
    <location>
        <begin position="65"/>
        <end position="424"/>
    </location>
</feature>
<keyword evidence="2" id="KW-0689">Ribosomal protein</keyword>
<dbReference type="PROSITE" id="PS51664">
    <property type="entry name" value="YCAO"/>
    <property type="match status" value="1"/>
</dbReference>
<organism evidence="2 3">
    <name type="scientific">Thermocatellispora tengchongensis</name>
    <dbReference type="NCBI Taxonomy" id="1073253"/>
    <lineage>
        <taxon>Bacteria</taxon>
        <taxon>Bacillati</taxon>
        <taxon>Actinomycetota</taxon>
        <taxon>Actinomycetes</taxon>
        <taxon>Streptosporangiales</taxon>
        <taxon>Streptosporangiaceae</taxon>
        <taxon>Thermocatellispora</taxon>
    </lineage>
</organism>
<comment type="caution">
    <text evidence="2">The sequence shown here is derived from an EMBL/GenBank/DDBJ whole genome shotgun (WGS) entry which is preliminary data.</text>
</comment>
<dbReference type="Gene3D" id="3.30.1330.230">
    <property type="match status" value="1"/>
</dbReference>
<keyword evidence="2" id="KW-0687">Ribonucleoprotein</keyword>
<dbReference type="RefSeq" id="WP_185050557.1">
    <property type="nucleotide sequence ID" value="NZ_BAABIX010000001.1"/>
</dbReference>
<proteinExistence type="predicted"/>
<dbReference type="PANTHER" id="PTHR37809:SF1">
    <property type="entry name" value="RIBOSOMAL PROTEIN S12 METHYLTHIOTRANSFERASE ACCESSORY FACTOR YCAO"/>
    <property type="match status" value="1"/>
</dbReference>
<dbReference type="Pfam" id="PF02624">
    <property type="entry name" value="YcaO"/>
    <property type="match status" value="1"/>
</dbReference>
<keyword evidence="3" id="KW-1185">Reference proteome</keyword>
<accession>A0A840P3P6</accession>
<evidence type="ECO:0000313" key="2">
    <source>
        <dbReference type="EMBL" id="MBB5133609.1"/>
    </source>
</evidence>
<dbReference type="Proteomes" id="UP000578449">
    <property type="component" value="Unassembled WGS sequence"/>
</dbReference>
<sequence>MGGAASRGVERVVPLEEAERRARLALAALGLRPELTAHRRDGVEPTAWSCRLVGAGGETAPAGIGMGKGGDQEARVGALFEALEHHLTGPASLRPDRIVLCPGRELAAGPLADDATAPLLAALGPLACHPYAPTAGRGGTAAALPLPLFLSSPWYVDDPEARAAAGDPCDYTHLARYSSNSGSAIGVTEPEALLHALNEAVERDAFSLLLVHAFLRPGGFAPPVVDPATLPARLARAHRRAEHLTGGPVHLLDITTDLGVPTYMAYAPPTPHHPHRRGAGTSLSPRYAAWRALAEFVQGVLARPEARERAVLDGLAAHPALLACGRFDLTRHLARARPIPFPPAEEPPGPPAAQLRRLTRLLTAAGHPPYHRVTAALPGGITAVHAHVLGLERFMLVTDGMLVLPGARARRVDPRLPDRAAHWS</sequence>
<name>A0A840P3P6_9ACTN</name>
<dbReference type="PANTHER" id="PTHR37809">
    <property type="entry name" value="RIBOSOMAL PROTEIN S12 METHYLTHIOTRANSFERASE ACCESSORY FACTOR YCAO"/>
    <property type="match status" value="1"/>
</dbReference>
<gene>
    <name evidence="2" type="ORF">HNP84_003335</name>
</gene>
<dbReference type="InterPro" id="IPR003776">
    <property type="entry name" value="YcaO-like_dom"/>
</dbReference>
<dbReference type="AlphaFoldDB" id="A0A840P3P6"/>
<dbReference type="GO" id="GO:0005840">
    <property type="term" value="C:ribosome"/>
    <property type="evidence" value="ECO:0007669"/>
    <property type="project" value="UniProtKB-KW"/>
</dbReference>
<evidence type="ECO:0000259" key="1">
    <source>
        <dbReference type="PROSITE" id="PS51664"/>
    </source>
</evidence>
<reference evidence="2 3" key="1">
    <citation type="submission" date="2020-08" db="EMBL/GenBank/DDBJ databases">
        <title>Genomic Encyclopedia of Type Strains, Phase IV (KMG-IV): sequencing the most valuable type-strain genomes for metagenomic binning, comparative biology and taxonomic classification.</title>
        <authorList>
            <person name="Goeker M."/>
        </authorList>
    </citation>
    <scope>NUCLEOTIDE SEQUENCE [LARGE SCALE GENOMIC DNA]</scope>
    <source>
        <strain evidence="2 3">DSM 45615</strain>
    </source>
</reference>
<dbReference type="EMBL" id="JACHGN010000006">
    <property type="protein sequence ID" value="MBB5133609.1"/>
    <property type="molecule type" value="Genomic_DNA"/>
</dbReference>
<dbReference type="GO" id="GO:0016740">
    <property type="term" value="F:transferase activity"/>
    <property type="evidence" value="ECO:0007669"/>
    <property type="project" value="UniProtKB-KW"/>
</dbReference>
<evidence type="ECO:0000313" key="3">
    <source>
        <dbReference type="Proteomes" id="UP000578449"/>
    </source>
</evidence>